<dbReference type="InterPro" id="IPR050109">
    <property type="entry name" value="HTH-type_TetR-like_transc_reg"/>
</dbReference>
<dbReference type="OrthoDB" id="9809772at2"/>
<dbReference type="RefSeq" id="WP_094507575.1">
    <property type="nucleotide sequence ID" value="NZ_JBHEEK010000019.1"/>
</dbReference>
<dbReference type="InterPro" id="IPR001647">
    <property type="entry name" value="HTH_TetR"/>
</dbReference>
<organism evidence="6 7">
    <name type="scientific">Brucella thiophenivorans</name>
    <dbReference type="NCBI Taxonomy" id="571255"/>
    <lineage>
        <taxon>Bacteria</taxon>
        <taxon>Pseudomonadati</taxon>
        <taxon>Pseudomonadota</taxon>
        <taxon>Alphaproteobacteria</taxon>
        <taxon>Hyphomicrobiales</taxon>
        <taxon>Brucellaceae</taxon>
        <taxon>Brucella/Ochrobactrum group</taxon>
        <taxon>Brucella</taxon>
    </lineage>
</organism>
<keyword evidence="2 4" id="KW-0238">DNA-binding</keyword>
<protein>
    <submittedName>
        <fullName evidence="6">Bacterial regulatory, tetR family protein</fullName>
    </submittedName>
</protein>
<evidence type="ECO:0000259" key="5">
    <source>
        <dbReference type="PROSITE" id="PS50977"/>
    </source>
</evidence>
<dbReference type="AlphaFoldDB" id="A0A256FMC5"/>
<dbReference type="Proteomes" id="UP000215590">
    <property type="component" value="Unassembled WGS sequence"/>
</dbReference>
<evidence type="ECO:0000256" key="4">
    <source>
        <dbReference type="PROSITE-ProRule" id="PRU00335"/>
    </source>
</evidence>
<dbReference type="Gene3D" id="1.10.357.10">
    <property type="entry name" value="Tetracycline Repressor, domain 2"/>
    <property type="match status" value="1"/>
</dbReference>
<keyword evidence="3" id="KW-0804">Transcription</keyword>
<reference evidence="6 7" key="1">
    <citation type="submission" date="2017-07" db="EMBL/GenBank/DDBJ databases">
        <title>Phylogenetic study on the rhizospheric bacterium Ochrobactrum sp. A44.</title>
        <authorList>
            <person name="Krzyzanowska D.M."/>
            <person name="Ossowicki A."/>
            <person name="Rajewska M."/>
            <person name="Maciag T."/>
            <person name="Kaczynski Z."/>
            <person name="Czerwicka M."/>
            <person name="Jafra S."/>
        </authorList>
    </citation>
    <scope>NUCLEOTIDE SEQUENCE [LARGE SCALE GENOMIC DNA]</scope>
    <source>
        <strain evidence="6 7">DSM 7216</strain>
    </source>
</reference>
<dbReference type="GO" id="GO:0000976">
    <property type="term" value="F:transcription cis-regulatory region binding"/>
    <property type="evidence" value="ECO:0007669"/>
    <property type="project" value="TreeGrafter"/>
</dbReference>
<evidence type="ECO:0000313" key="7">
    <source>
        <dbReference type="Proteomes" id="UP000215590"/>
    </source>
</evidence>
<comment type="caution">
    <text evidence="6">The sequence shown here is derived from an EMBL/GenBank/DDBJ whole genome shotgun (WGS) entry which is preliminary data.</text>
</comment>
<gene>
    <name evidence="6" type="ORF">CEV31_2634</name>
</gene>
<dbReference type="Pfam" id="PF00440">
    <property type="entry name" value="TetR_N"/>
    <property type="match status" value="1"/>
</dbReference>
<feature type="DNA-binding region" description="H-T-H motif" evidence="4">
    <location>
        <begin position="29"/>
        <end position="48"/>
    </location>
</feature>
<keyword evidence="7" id="KW-1185">Reference proteome</keyword>
<name>A0A256FMC5_9HYPH</name>
<dbReference type="InterPro" id="IPR009057">
    <property type="entry name" value="Homeodomain-like_sf"/>
</dbReference>
<evidence type="ECO:0000313" key="6">
    <source>
        <dbReference type="EMBL" id="OYR15866.1"/>
    </source>
</evidence>
<accession>A0A256FMC5</accession>
<evidence type="ECO:0000256" key="1">
    <source>
        <dbReference type="ARBA" id="ARBA00023015"/>
    </source>
</evidence>
<dbReference type="SUPFAM" id="SSF46689">
    <property type="entry name" value="Homeodomain-like"/>
    <property type="match status" value="1"/>
</dbReference>
<dbReference type="GO" id="GO:0003700">
    <property type="term" value="F:DNA-binding transcription factor activity"/>
    <property type="evidence" value="ECO:0007669"/>
    <property type="project" value="TreeGrafter"/>
</dbReference>
<dbReference type="PANTHER" id="PTHR30055">
    <property type="entry name" value="HTH-TYPE TRANSCRIPTIONAL REGULATOR RUTR"/>
    <property type="match status" value="1"/>
</dbReference>
<evidence type="ECO:0000256" key="3">
    <source>
        <dbReference type="ARBA" id="ARBA00023163"/>
    </source>
</evidence>
<dbReference type="PROSITE" id="PS50977">
    <property type="entry name" value="HTH_TETR_2"/>
    <property type="match status" value="1"/>
</dbReference>
<proteinExistence type="predicted"/>
<keyword evidence="1" id="KW-0805">Transcription regulation</keyword>
<evidence type="ECO:0000256" key="2">
    <source>
        <dbReference type="ARBA" id="ARBA00023125"/>
    </source>
</evidence>
<dbReference type="EMBL" id="NNRJ01000049">
    <property type="protein sequence ID" value="OYR15866.1"/>
    <property type="molecule type" value="Genomic_DNA"/>
</dbReference>
<dbReference type="Pfam" id="PF17937">
    <property type="entry name" value="TetR_C_28"/>
    <property type="match status" value="1"/>
</dbReference>
<sequence>MSRPRHIDPDTILDAAETVILRDGLAKLTLDAVSQEANVSKASVLYDLKSKQGLVRAIVSRRLSRDQEALETAIAACSSSSNPPLAGMIALTREKISERDRVITIGLCAAFVQDEEILKQVRTYYKSLSDRIQEASDNKKSATLAHLALEGLRSLEWYDLYDLTPAARTQILDEITQLSGINGPLGAT</sequence>
<dbReference type="InterPro" id="IPR041479">
    <property type="entry name" value="TetR_CgmR_C"/>
</dbReference>
<dbReference type="PANTHER" id="PTHR30055:SF234">
    <property type="entry name" value="HTH-TYPE TRANSCRIPTIONAL REGULATOR BETI"/>
    <property type="match status" value="1"/>
</dbReference>
<feature type="domain" description="HTH tetR-type" evidence="5">
    <location>
        <begin position="6"/>
        <end position="66"/>
    </location>
</feature>